<dbReference type="InterPro" id="IPR025714">
    <property type="entry name" value="Methyltranfer_dom"/>
</dbReference>
<dbReference type="GO" id="GO:0005737">
    <property type="term" value="C:cytoplasm"/>
    <property type="evidence" value="ECO:0007669"/>
    <property type="project" value="UniProtKB-SubCell"/>
</dbReference>
<dbReference type="STRING" id="4572.M7ZSC8"/>
<evidence type="ECO:0000259" key="6">
    <source>
        <dbReference type="Pfam" id="PF13847"/>
    </source>
</evidence>
<comment type="function">
    <text evidence="5">S-adenosyl-L-methionine-dependent protein-lysine N-methyltransferase that methylates elongation factor 1-alpha.</text>
</comment>
<dbReference type="SUPFAM" id="SSF53335">
    <property type="entry name" value="S-adenosyl-L-methionine-dependent methyltransferases"/>
    <property type="match status" value="1"/>
</dbReference>
<dbReference type="EC" id="2.1.1.-" evidence="5"/>
<evidence type="ECO:0000256" key="5">
    <source>
        <dbReference type="HAMAP-Rule" id="MF_03188"/>
    </source>
</evidence>
<dbReference type="Gene3D" id="3.40.50.150">
    <property type="entry name" value="Vaccinia Virus protein VP39"/>
    <property type="match status" value="2"/>
</dbReference>
<keyword evidence="3 5" id="KW-0808">Transferase</keyword>
<dbReference type="InterPro" id="IPR029063">
    <property type="entry name" value="SAM-dependent_MTases_sf"/>
</dbReference>
<dbReference type="Pfam" id="PF13847">
    <property type="entry name" value="Methyltransf_31"/>
    <property type="match status" value="1"/>
</dbReference>
<comment type="subcellular location">
    <subcellularLocation>
        <location evidence="5">Cytoplasm</location>
    </subcellularLocation>
</comment>
<dbReference type="GO" id="GO:0016279">
    <property type="term" value="F:protein-lysine N-methyltransferase activity"/>
    <property type="evidence" value="ECO:0007669"/>
    <property type="project" value="UniProtKB-UniRule"/>
</dbReference>
<gene>
    <name evidence="7" type="ORF">TRIUR3_09273</name>
</gene>
<evidence type="ECO:0000256" key="1">
    <source>
        <dbReference type="ARBA" id="ARBA00022490"/>
    </source>
</evidence>
<protein>
    <recommendedName>
        <fullName evidence="5">Protein-lysine N-methyltransferase TRIUR3_09273</fullName>
        <ecNumber evidence="5">2.1.1.-</ecNumber>
    </recommendedName>
</protein>
<dbReference type="CDD" id="cd02440">
    <property type="entry name" value="AdoMet_MTases"/>
    <property type="match status" value="1"/>
</dbReference>
<proteinExistence type="inferred from homology"/>
<evidence type="ECO:0000256" key="4">
    <source>
        <dbReference type="ARBA" id="ARBA00022691"/>
    </source>
</evidence>
<keyword evidence="1 5" id="KW-0963">Cytoplasm</keyword>
<keyword evidence="4 5" id="KW-0949">S-adenosyl-L-methionine</keyword>
<dbReference type="GO" id="GO:0032259">
    <property type="term" value="P:methylation"/>
    <property type="evidence" value="ECO:0007669"/>
    <property type="project" value="UniProtKB-KW"/>
</dbReference>
<feature type="domain" description="Methyltransferase" evidence="6">
    <location>
        <begin position="87"/>
        <end position="138"/>
    </location>
</feature>
<dbReference type="PANTHER" id="PTHR12843:SF5">
    <property type="entry name" value="EEF1A LYSINE METHYLTRANSFERASE 2"/>
    <property type="match status" value="1"/>
</dbReference>
<dbReference type="PANTHER" id="PTHR12843">
    <property type="entry name" value="PROTEIN-LYSINE N-METHYLTRANSFERASE METTL10"/>
    <property type="match status" value="1"/>
</dbReference>
<accession>M7ZSC8</accession>
<evidence type="ECO:0000313" key="7">
    <source>
        <dbReference type="EMBL" id="EMS51009.1"/>
    </source>
</evidence>
<name>M7ZSC8_TRIUA</name>
<dbReference type="eggNOG" id="KOG1271">
    <property type="taxonomic scope" value="Eukaryota"/>
</dbReference>
<dbReference type="EMBL" id="KD225456">
    <property type="protein sequence ID" value="EMS51009.1"/>
    <property type="molecule type" value="Genomic_DNA"/>
</dbReference>
<dbReference type="HAMAP" id="MF_03188">
    <property type="entry name" value="Methyltr_EFM4"/>
    <property type="match status" value="1"/>
</dbReference>
<evidence type="ECO:0000256" key="3">
    <source>
        <dbReference type="ARBA" id="ARBA00022679"/>
    </source>
</evidence>
<sequence length="346" mass="37958">MTKILMRKAQCWGYKVIGMLLILKISQIFRNTAMLEKYDIVHALEKYVMDTVAIWTKKLCVSFFQGGLSSANDNIKFEVDDKHLFDYPVLDLGTGNGLLLQALAKQGFSDLTGTDYSEGAIELARNLAARDGFTTISFLGLLESLSGEGSGGAGLFIGEGFGSGGLFSFTLRSLDTLPERLRVLPTAAGGRLLRGQGASKDAVDHLLVLGRGWHGYWSGGEGRVVDDVLETKLDRKFKIITDKGTLDAIGLHPDGRAKRVMYWESISNLVEPGGLVVITSCNHTKDELLQEVEEFGMRKFGKEDTDRGAGDSHQIFRYLDHVQTYPTIMFGGVEGSQVCTVAFQRA</sequence>
<comment type="similarity">
    <text evidence="5">Belongs to the class I-like SAM-binding methyltransferase superfamily. EFM4 family.</text>
</comment>
<keyword evidence="2 5" id="KW-0489">Methyltransferase</keyword>
<reference evidence="7" key="1">
    <citation type="journal article" date="2013" name="Nature">
        <title>Draft genome of the wheat A-genome progenitor Triticum urartu.</title>
        <authorList>
            <person name="Ling H.Q."/>
            <person name="Zhao S."/>
            <person name="Liu D."/>
            <person name="Wang J."/>
            <person name="Sun H."/>
            <person name="Zhang C."/>
            <person name="Fan H."/>
            <person name="Li D."/>
            <person name="Dong L."/>
            <person name="Tao Y."/>
            <person name="Gao C."/>
            <person name="Wu H."/>
            <person name="Li Y."/>
            <person name="Cui Y."/>
            <person name="Guo X."/>
            <person name="Zheng S."/>
            <person name="Wang B."/>
            <person name="Yu K."/>
            <person name="Liang Q."/>
            <person name="Yang W."/>
            <person name="Lou X."/>
            <person name="Chen J."/>
            <person name="Feng M."/>
            <person name="Jian J."/>
            <person name="Zhang X."/>
            <person name="Luo G."/>
            <person name="Jiang Y."/>
            <person name="Liu J."/>
            <person name="Wang Z."/>
            <person name="Sha Y."/>
            <person name="Zhang B."/>
            <person name="Wu H."/>
            <person name="Tang D."/>
            <person name="Shen Q."/>
            <person name="Xue P."/>
            <person name="Zou S."/>
            <person name="Wang X."/>
            <person name="Liu X."/>
            <person name="Wang F."/>
            <person name="Yang Y."/>
            <person name="An X."/>
            <person name="Dong Z."/>
            <person name="Zhang K."/>
            <person name="Zhang X."/>
            <person name="Luo M.C."/>
            <person name="Dvorak J."/>
            <person name="Tong Y."/>
            <person name="Wang J."/>
            <person name="Yang H."/>
            <person name="Li Z."/>
            <person name="Wang D."/>
            <person name="Zhang A."/>
            <person name="Wang J."/>
        </authorList>
    </citation>
    <scope>NUCLEOTIDE SEQUENCE</scope>
</reference>
<organism evidence="7">
    <name type="scientific">Triticum urartu</name>
    <name type="common">Red wild einkorn</name>
    <name type="synonym">Crithodium urartu</name>
    <dbReference type="NCBI Taxonomy" id="4572"/>
    <lineage>
        <taxon>Eukaryota</taxon>
        <taxon>Viridiplantae</taxon>
        <taxon>Streptophyta</taxon>
        <taxon>Embryophyta</taxon>
        <taxon>Tracheophyta</taxon>
        <taxon>Spermatophyta</taxon>
        <taxon>Magnoliopsida</taxon>
        <taxon>Liliopsida</taxon>
        <taxon>Poales</taxon>
        <taxon>Poaceae</taxon>
        <taxon>BOP clade</taxon>
        <taxon>Pooideae</taxon>
        <taxon>Triticodae</taxon>
        <taxon>Triticeae</taxon>
        <taxon>Triticinae</taxon>
        <taxon>Triticum</taxon>
    </lineage>
</organism>
<dbReference type="AlphaFoldDB" id="M7ZSC8"/>
<evidence type="ECO:0000256" key="2">
    <source>
        <dbReference type="ARBA" id="ARBA00022603"/>
    </source>
</evidence>
<dbReference type="InterPro" id="IPR026635">
    <property type="entry name" value="Efm4/METTL10"/>
</dbReference>